<accession>A0A7S0WKS5</accession>
<gene>
    <name evidence="1" type="ORF">POBO1169_LOCUS10634</name>
</gene>
<dbReference type="EMBL" id="HBFA01020787">
    <property type="protein sequence ID" value="CAD8670851.1"/>
    <property type="molecule type" value="Transcribed_RNA"/>
</dbReference>
<evidence type="ECO:0000313" key="1">
    <source>
        <dbReference type="EMBL" id="CAD8670851.1"/>
    </source>
</evidence>
<protein>
    <submittedName>
        <fullName evidence="1">Uncharacterized protein</fullName>
    </submittedName>
</protein>
<organism evidence="1">
    <name type="scientific">Pyramimonas obovata</name>
    <dbReference type="NCBI Taxonomy" id="1411642"/>
    <lineage>
        <taxon>Eukaryota</taxon>
        <taxon>Viridiplantae</taxon>
        <taxon>Chlorophyta</taxon>
        <taxon>Pyramimonadophyceae</taxon>
        <taxon>Pyramimonadales</taxon>
        <taxon>Pyramimonadaceae</taxon>
        <taxon>Pyramimonas</taxon>
        <taxon>Pyramimonas incertae sedis</taxon>
    </lineage>
</organism>
<dbReference type="AlphaFoldDB" id="A0A7S0WKS5"/>
<name>A0A7S0WKS5_9CHLO</name>
<proteinExistence type="predicted"/>
<reference evidence="1" key="1">
    <citation type="submission" date="2021-01" db="EMBL/GenBank/DDBJ databases">
        <authorList>
            <person name="Corre E."/>
            <person name="Pelletier E."/>
            <person name="Niang G."/>
            <person name="Scheremetjew M."/>
            <person name="Finn R."/>
            <person name="Kale V."/>
            <person name="Holt S."/>
            <person name="Cochrane G."/>
            <person name="Meng A."/>
            <person name="Brown T."/>
            <person name="Cohen L."/>
        </authorList>
    </citation>
    <scope>NUCLEOTIDE SEQUENCE</scope>
    <source>
        <strain evidence="1">CCMP722</strain>
    </source>
</reference>
<sequence length="294" mass="33604">MGNCCSCQSVPEAPDVILPDPQPGQDAHFVVKSLSRFNEDYEVYADKIGDDTKWLFLNQEGKMFSDDARIELENFNRGHDPASAKKGEILWRCRYESRPSYHDEYDADSSDDDEIGNLFEFMGGHPRHTHGLKFKMETQAIFEPIKGGGTSYRLKCKAKGFAKRRIHITTIRNDEDDTHDRQKDYDDEISVKKISYKIKDAFDQTLDKFKLKVDGMESRSDLYWESNAFHVQKNGGFFRDHPTHIQTKGGGDPGLALIMGHFVSTGLTPQRIAQGYSPDWRGVTGYESDYYSDD</sequence>